<dbReference type="Proteomes" id="UP000228531">
    <property type="component" value="Unassembled WGS sequence"/>
</dbReference>
<dbReference type="Gene3D" id="3.30.70.100">
    <property type="match status" value="1"/>
</dbReference>
<dbReference type="EMBL" id="PGTY01000002">
    <property type="protein sequence ID" value="PJI86009.1"/>
    <property type="molecule type" value="Genomic_DNA"/>
</dbReference>
<dbReference type="RefSeq" id="WP_100368344.1">
    <property type="nucleotide sequence ID" value="NZ_PGTY01000002.1"/>
</dbReference>
<dbReference type="Pfam" id="PF07045">
    <property type="entry name" value="DUF1330"/>
    <property type="match status" value="1"/>
</dbReference>
<protein>
    <submittedName>
        <fullName evidence="2">Uncharacterized protein (DUF1330 family)</fullName>
    </submittedName>
</protein>
<dbReference type="SUPFAM" id="SSF54909">
    <property type="entry name" value="Dimeric alpha+beta barrel"/>
    <property type="match status" value="1"/>
</dbReference>
<name>A0A2M8W529_9RHOB</name>
<sequence length="113" mass="12525">MAGYVLHHYNIIDKSRVDELGPLSLAIAEKFGAQVIVASPAKVLKGKTAYSSLVIYQLDSFERALEFYHSPEMVEFSKFRDQIIDGFAMVLPGHSETAEVVKSGYFKEAPVKG</sequence>
<proteinExistence type="predicted"/>
<dbReference type="InterPro" id="IPR011008">
    <property type="entry name" value="Dimeric_a/b-barrel"/>
</dbReference>
<feature type="domain" description="DUF1330" evidence="1">
    <location>
        <begin position="3"/>
        <end position="91"/>
    </location>
</feature>
<keyword evidence="3" id="KW-1185">Reference proteome</keyword>
<organism evidence="2 3">
    <name type="scientific">Yoonia maricola</name>
    <dbReference type="NCBI Taxonomy" id="420999"/>
    <lineage>
        <taxon>Bacteria</taxon>
        <taxon>Pseudomonadati</taxon>
        <taxon>Pseudomonadota</taxon>
        <taxon>Alphaproteobacteria</taxon>
        <taxon>Rhodobacterales</taxon>
        <taxon>Paracoccaceae</taxon>
        <taxon>Yoonia</taxon>
    </lineage>
</organism>
<evidence type="ECO:0000313" key="2">
    <source>
        <dbReference type="EMBL" id="PJI86009.1"/>
    </source>
</evidence>
<comment type="caution">
    <text evidence="2">The sequence shown here is derived from an EMBL/GenBank/DDBJ whole genome shotgun (WGS) entry which is preliminary data.</text>
</comment>
<gene>
    <name evidence="2" type="ORF">BC777_2364</name>
</gene>
<dbReference type="AlphaFoldDB" id="A0A2M8W529"/>
<accession>A0A2M8W529</accession>
<evidence type="ECO:0000313" key="3">
    <source>
        <dbReference type="Proteomes" id="UP000228531"/>
    </source>
</evidence>
<dbReference type="InterPro" id="IPR010753">
    <property type="entry name" value="DUF1330"/>
</dbReference>
<dbReference type="OrthoDB" id="9806380at2"/>
<evidence type="ECO:0000259" key="1">
    <source>
        <dbReference type="Pfam" id="PF07045"/>
    </source>
</evidence>
<reference evidence="2 3" key="1">
    <citation type="submission" date="2017-11" db="EMBL/GenBank/DDBJ databases">
        <title>Genomic Encyclopedia of Archaeal and Bacterial Type Strains, Phase II (KMG-II): From Individual Species to Whole Genera.</title>
        <authorList>
            <person name="Goeker M."/>
        </authorList>
    </citation>
    <scope>NUCLEOTIDE SEQUENCE [LARGE SCALE GENOMIC DNA]</scope>
    <source>
        <strain evidence="2 3">DSM 29128</strain>
    </source>
</reference>